<dbReference type="OrthoDB" id="4822551at2"/>
<evidence type="ECO:0000313" key="3">
    <source>
        <dbReference type="EMBL" id="PWK14315.1"/>
    </source>
</evidence>
<feature type="domain" description="VanZ-like" evidence="2">
    <location>
        <begin position="39"/>
        <end position="173"/>
    </location>
</feature>
<evidence type="ECO:0000259" key="2">
    <source>
        <dbReference type="Pfam" id="PF04892"/>
    </source>
</evidence>
<organism evidence="3 4">
    <name type="scientific">Tumebacillus permanentifrigoris</name>
    <dbReference type="NCBI Taxonomy" id="378543"/>
    <lineage>
        <taxon>Bacteria</taxon>
        <taxon>Bacillati</taxon>
        <taxon>Bacillota</taxon>
        <taxon>Bacilli</taxon>
        <taxon>Bacillales</taxon>
        <taxon>Alicyclobacillaceae</taxon>
        <taxon>Tumebacillus</taxon>
    </lineage>
</organism>
<keyword evidence="1" id="KW-0472">Membrane</keyword>
<dbReference type="PANTHER" id="PTHR36834">
    <property type="entry name" value="MEMBRANE PROTEIN-RELATED"/>
    <property type="match status" value="1"/>
</dbReference>
<proteinExistence type="predicted"/>
<keyword evidence="1" id="KW-0812">Transmembrane</keyword>
<evidence type="ECO:0000256" key="1">
    <source>
        <dbReference type="SAM" id="Phobius"/>
    </source>
</evidence>
<dbReference type="AlphaFoldDB" id="A0A316DA03"/>
<protein>
    <submittedName>
        <fullName evidence="3">Glycopeptide antibiotics resistance protein</fullName>
    </submittedName>
</protein>
<dbReference type="InterPro" id="IPR006976">
    <property type="entry name" value="VanZ-like"/>
</dbReference>
<feature type="transmembrane region" description="Helical" evidence="1">
    <location>
        <begin position="6"/>
        <end position="24"/>
    </location>
</feature>
<sequence length="189" mass="21821">MLRSPLLILILTIVYLIVIIYNIFKKTPPMQIFVFSALYVYLGAVVSLVFFPFPFQQSYLEHLRSLPYQPQNNIVPFKEIIQIWEYDTGLDFLKQIGGNILMLCPFGFLVPLVLQRPKFSKVLLLGFLFSVLLETAQLVLDTIINYNYRTADVDDLICNTLGVLVGYLAWRLLEKPFSLTSMMGREIRS</sequence>
<accession>A0A316DA03</accession>
<evidence type="ECO:0000313" key="4">
    <source>
        <dbReference type="Proteomes" id="UP000245634"/>
    </source>
</evidence>
<feature type="transmembrane region" description="Helical" evidence="1">
    <location>
        <begin position="31"/>
        <end position="53"/>
    </location>
</feature>
<dbReference type="EMBL" id="QGGL01000005">
    <property type="protein sequence ID" value="PWK14315.1"/>
    <property type="molecule type" value="Genomic_DNA"/>
</dbReference>
<gene>
    <name evidence="3" type="ORF">C7459_10569</name>
</gene>
<dbReference type="Pfam" id="PF04892">
    <property type="entry name" value="VanZ"/>
    <property type="match status" value="1"/>
</dbReference>
<keyword evidence="4" id="KW-1185">Reference proteome</keyword>
<feature type="transmembrane region" description="Helical" evidence="1">
    <location>
        <begin position="96"/>
        <end position="115"/>
    </location>
</feature>
<dbReference type="Proteomes" id="UP000245634">
    <property type="component" value="Unassembled WGS sequence"/>
</dbReference>
<comment type="caution">
    <text evidence="3">The sequence shown here is derived from an EMBL/GenBank/DDBJ whole genome shotgun (WGS) entry which is preliminary data.</text>
</comment>
<name>A0A316DA03_9BACL</name>
<keyword evidence="1" id="KW-1133">Transmembrane helix</keyword>
<reference evidence="3 4" key="1">
    <citation type="submission" date="2018-05" db="EMBL/GenBank/DDBJ databases">
        <title>Genomic Encyclopedia of Type Strains, Phase IV (KMG-IV): sequencing the most valuable type-strain genomes for metagenomic binning, comparative biology and taxonomic classification.</title>
        <authorList>
            <person name="Goeker M."/>
        </authorList>
    </citation>
    <scope>NUCLEOTIDE SEQUENCE [LARGE SCALE GENOMIC DNA]</scope>
    <source>
        <strain evidence="3 4">DSM 18773</strain>
    </source>
</reference>
<dbReference type="RefSeq" id="WP_109687708.1">
    <property type="nucleotide sequence ID" value="NZ_QGGL01000005.1"/>
</dbReference>
<feature type="transmembrane region" description="Helical" evidence="1">
    <location>
        <begin position="122"/>
        <end position="144"/>
    </location>
</feature>
<dbReference type="InterPro" id="IPR053150">
    <property type="entry name" value="Teicoplanin_resist-assoc"/>
</dbReference>
<dbReference type="PANTHER" id="PTHR36834:SF1">
    <property type="entry name" value="INTEGRAL MEMBRANE PROTEIN"/>
    <property type="match status" value="1"/>
</dbReference>